<keyword evidence="2" id="KW-0472">Membrane</keyword>
<dbReference type="AlphaFoldDB" id="A0A517N9M9"/>
<name>A0A517N9M9_9BACT</name>
<dbReference type="InterPro" id="IPR004714">
    <property type="entry name" value="Cyt_oxidase_maturation_cbb3"/>
</dbReference>
<gene>
    <name evidence="3" type="ORF">K227x_22240</name>
</gene>
<sequence>MSVIYIALPIAIALGAAGLIACVYCIRGGQYDDMDTPAMRMLIDDRSLPDDDRDKADRSPADHSPADHSPADHSPADHSPADDQAAS</sequence>
<feature type="transmembrane region" description="Helical" evidence="2">
    <location>
        <begin position="6"/>
        <end position="26"/>
    </location>
</feature>
<organism evidence="3 4">
    <name type="scientific">Rubripirellula lacrimiformis</name>
    <dbReference type="NCBI Taxonomy" id="1930273"/>
    <lineage>
        <taxon>Bacteria</taxon>
        <taxon>Pseudomonadati</taxon>
        <taxon>Planctomycetota</taxon>
        <taxon>Planctomycetia</taxon>
        <taxon>Pirellulales</taxon>
        <taxon>Pirellulaceae</taxon>
        <taxon>Rubripirellula</taxon>
    </lineage>
</organism>
<dbReference type="RefSeq" id="WP_145169434.1">
    <property type="nucleotide sequence ID" value="NZ_CP036525.1"/>
</dbReference>
<dbReference type="EMBL" id="CP036525">
    <property type="protein sequence ID" value="QDT03839.1"/>
    <property type="molecule type" value="Genomic_DNA"/>
</dbReference>
<evidence type="ECO:0000313" key="4">
    <source>
        <dbReference type="Proteomes" id="UP000318538"/>
    </source>
</evidence>
<dbReference type="PANTHER" id="PTHR41532">
    <property type="entry name" value="FIXS PROTEIN"/>
    <property type="match status" value="1"/>
</dbReference>
<dbReference type="NCBIfam" id="TIGR00847">
    <property type="entry name" value="ccoS"/>
    <property type="match status" value="1"/>
</dbReference>
<evidence type="ECO:0000256" key="1">
    <source>
        <dbReference type="SAM" id="MobiDB-lite"/>
    </source>
</evidence>
<accession>A0A517N9M9</accession>
<dbReference type="KEGG" id="rlc:K227x_22240"/>
<reference evidence="3 4" key="1">
    <citation type="submission" date="2019-02" db="EMBL/GenBank/DDBJ databases">
        <title>Deep-cultivation of Planctomycetes and their phenomic and genomic characterization uncovers novel biology.</title>
        <authorList>
            <person name="Wiegand S."/>
            <person name="Jogler M."/>
            <person name="Boedeker C."/>
            <person name="Pinto D."/>
            <person name="Vollmers J."/>
            <person name="Rivas-Marin E."/>
            <person name="Kohn T."/>
            <person name="Peeters S.H."/>
            <person name="Heuer A."/>
            <person name="Rast P."/>
            <person name="Oberbeckmann S."/>
            <person name="Bunk B."/>
            <person name="Jeske O."/>
            <person name="Meyerdierks A."/>
            <person name="Storesund J.E."/>
            <person name="Kallscheuer N."/>
            <person name="Luecker S."/>
            <person name="Lage O.M."/>
            <person name="Pohl T."/>
            <person name="Merkel B.J."/>
            <person name="Hornburger P."/>
            <person name="Mueller R.-W."/>
            <person name="Bruemmer F."/>
            <person name="Labrenz M."/>
            <person name="Spormann A.M."/>
            <person name="Op den Camp H."/>
            <person name="Overmann J."/>
            <person name="Amann R."/>
            <person name="Jetten M.S.M."/>
            <person name="Mascher T."/>
            <person name="Medema M.H."/>
            <person name="Devos D.P."/>
            <person name="Kaster A.-K."/>
            <person name="Ovreas L."/>
            <person name="Rohde M."/>
            <person name="Galperin M.Y."/>
            <person name="Jogler C."/>
        </authorList>
    </citation>
    <scope>NUCLEOTIDE SEQUENCE [LARGE SCALE GENOMIC DNA]</scope>
    <source>
        <strain evidence="3 4">K22_7</strain>
    </source>
</reference>
<dbReference type="Pfam" id="PF03597">
    <property type="entry name" value="FixS"/>
    <property type="match status" value="1"/>
</dbReference>
<dbReference type="PANTHER" id="PTHR41532:SF1">
    <property type="entry name" value="FIXS PROTEIN"/>
    <property type="match status" value="1"/>
</dbReference>
<keyword evidence="4" id="KW-1185">Reference proteome</keyword>
<feature type="region of interest" description="Disordered" evidence="1">
    <location>
        <begin position="44"/>
        <end position="87"/>
    </location>
</feature>
<feature type="compositionally biased region" description="Basic and acidic residues" evidence="1">
    <location>
        <begin position="44"/>
        <end position="81"/>
    </location>
</feature>
<proteinExistence type="predicted"/>
<evidence type="ECO:0000256" key="2">
    <source>
        <dbReference type="SAM" id="Phobius"/>
    </source>
</evidence>
<protein>
    <submittedName>
        <fullName evidence="3">Cytochrome oxidase maturation protein cbb3-type</fullName>
    </submittedName>
</protein>
<keyword evidence="2" id="KW-0812">Transmembrane</keyword>
<dbReference type="Proteomes" id="UP000318538">
    <property type="component" value="Chromosome"/>
</dbReference>
<evidence type="ECO:0000313" key="3">
    <source>
        <dbReference type="EMBL" id="QDT03839.1"/>
    </source>
</evidence>
<keyword evidence="2" id="KW-1133">Transmembrane helix</keyword>